<dbReference type="AlphaFoldDB" id="A0A427YF07"/>
<accession>A0A427YF07</accession>
<dbReference type="EMBL" id="RSCD01000013">
    <property type="protein sequence ID" value="RSH89656.1"/>
    <property type="molecule type" value="Genomic_DNA"/>
</dbReference>
<sequence>MAPVPAQVASRINNQLFDWIFSSLSQHPSRCRTGLAVDDLEPARGPGDPDPRCCGHDVREGTTGARDEWCDGKPGCGGSTRWLTDVWGR</sequence>
<proteinExistence type="predicted"/>
<dbReference type="Proteomes" id="UP000279259">
    <property type="component" value="Unassembled WGS sequence"/>
</dbReference>
<organism evidence="1 2">
    <name type="scientific">Saitozyma podzolica</name>
    <dbReference type="NCBI Taxonomy" id="1890683"/>
    <lineage>
        <taxon>Eukaryota</taxon>
        <taxon>Fungi</taxon>
        <taxon>Dikarya</taxon>
        <taxon>Basidiomycota</taxon>
        <taxon>Agaricomycotina</taxon>
        <taxon>Tremellomycetes</taxon>
        <taxon>Tremellales</taxon>
        <taxon>Trimorphomycetaceae</taxon>
        <taxon>Saitozyma</taxon>
    </lineage>
</organism>
<comment type="caution">
    <text evidence="1">The sequence shown here is derived from an EMBL/GenBank/DDBJ whole genome shotgun (WGS) entry which is preliminary data.</text>
</comment>
<protein>
    <submittedName>
        <fullName evidence="1">Uncharacterized protein</fullName>
    </submittedName>
</protein>
<reference evidence="1 2" key="1">
    <citation type="submission" date="2018-11" db="EMBL/GenBank/DDBJ databases">
        <title>Genome sequence of Saitozyma podzolica DSM 27192.</title>
        <authorList>
            <person name="Aliyu H."/>
            <person name="Gorte O."/>
            <person name="Ochsenreither K."/>
        </authorList>
    </citation>
    <scope>NUCLEOTIDE SEQUENCE [LARGE SCALE GENOMIC DNA]</scope>
    <source>
        <strain evidence="1 2">DSM 27192</strain>
    </source>
</reference>
<name>A0A427YF07_9TREE</name>
<evidence type="ECO:0000313" key="2">
    <source>
        <dbReference type="Proteomes" id="UP000279259"/>
    </source>
</evidence>
<gene>
    <name evidence="1" type="ORF">EHS25_002207</name>
</gene>
<evidence type="ECO:0000313" key="1">
    <source>
        <dbReference type="EMBL" id="RSH89656.1"/>
    </source>
</evidence>
<keyword evidence="2" id="KW-1185">Reference proteome</keyword>